<keyword evidence="3" id="KW-1185">Reference proteome</keyword>
<dbReference type="EMBL" id="JAPZBR010000008">
    <property type="protein sequence ID" value="KAJ5342707.1"/>
    <property type="molecule type" value="Genomic_DNA"/>
</dbReference>
<dbReference type="Proteomes" id="UP001148299">
    <property type="component" value="Unassembled WGS sequence"/>
</dbReference>
<protein>
    <submittedName>
        <fullName evidence="2">Uncharacterized protein</fullName>
    </submittedName>
</protein>
<feature type="region of interest" description="Disordered" evidence="1">
    <location>
        <begin position="157"/>
        <end position="203"/>
    </location>
</feature>
<evidence type="ECO:0000313" key="3">
    <source>
        <dbReference type="Proteomes" id="UP001148299"/>
    </source>
</evidence>
<name>A0A9W9QR29_PENBR</name>
<evidence type="ECO:0000313" key="2">
    <source>
        <dbReference type="EMBL" id="KAJ5342707.1"/>
    </source>
</evidence>
<evidence type="ECO:0000256" key="1">
    <source>
        <dbReference type="SAM" id="MobiDB-lite"/>
    </source>
</evidence>
<reference evidence="2" key="2">
    <citation type="journal article" date="2023" name="IMA Fungus">
        <title>Comparative genomic study of the Penicillium genus elucidates a diverse pangenome and 15 lateral gene transfer events.</title>
        <authorList>
            <person name="Petersen C."/>
            <person name="Sorensen T."/>
            <person name="Nielsen M.R."/>
            <person name="Sondergaard T.E."/>
            <person name="Sorensen J.L."/>
            <person name="Fitzpatrick D.A."/>
            <person name="Frisvad J.C."/>
            <person name="Nielsen K.L."/>
        </authorList>
    </citation>
    <scope>NUCLEOTIDE SEQUENCE</scope>
    <source>
        <strain evidence="2">IBT 35675</strain>
    </source>
</reference>
<comment type="caution">
    <text evidence="2">The sequence shown here is derived from an EMBL/GenBank/DDBJ whole genome shotgun (WGS) entry which is preliminary data.</text>
</comment>
<feature type="compositionally biased region" description="Basic and acidic residues" evidence="1">
    <location>
        <begin position="185"/>
        <end position="194"/>
    </location>
</feature>
<organism evidence="2 3">
    <name type="scientific">Penicillium brevicompactum</name>
    <dbReference type="NCBI Taxonomy" id="5074"/>
    <lineage>
        <taxon>Eukaryota</taxon>
        <taxon>Fungi</taxon>
        <taxon>Dikarya</taxon>
        <taxon>Ascomycota</taxon>
        <taxon>Pezizomycotina</taxon>
        <taxon>Eurotiomycetes</taxon>
        <taxon>Eurotiomycetidae</taxon>
        <taxon>Eurotiales</taxon>
        <taxon>Aspergillaceae</taxon>
        <taxon>Penicillium</taxon>
    </lineage>
</organism>
<sequence length="362" mass="40972">MSEDQIEPSKDLPEEHEYALLRFRYYINQATWDHLIKLKRTTPASPPLRKFFCRSIPSDLSSAVVVTGLKPGIKFEKSEGQLIWLLRSLLDEGVTLLPLTMAVLVDELERLLQAEHRVEKGGGIRDTAVDRLLSQPRLLQRTQEWSEIDNPLPVNLAPHFAEESNDNDRYEPISSYYSETSEPQNDARPKETIKTRGNRGSAQERTIPEITQEANSVDNRLKIFVDARALKVFRIIFYNPAVASSEQPKGLANLRSQRDGRLPAKLGCTFSKGQQPADSIPTSEREIEDPLGEALLWEDQHALAAPDEVSFNFPAQDEATASHSTETLTLDGDQWSWNLYSRLQVSANAKLPFKFPFLLFLS</sequence>
<feature type="compositionally biased region" description="Basic and acidic residues" evidence="1">
    <location>
        <begin position="160"/>
        <end position="171"/>
    </location>
</feature>
<dbReference type="PANTHER" id="PTHR40788:SF2">
    <property type="entry name" value="CLR5 DOMAIN-CONTAINING PROTEIN"/>
    <property type="match status" value="1"/>
</dbReference>
<reference evidence="2" key="1">
    <citation type="submission" date="2022-12" db="EMBL/GenBank/DDBJ databases">
        <authorList>
            <person name="Petersen C."/>
        </authorList>
    </citation>
    <scope>NUCLEOTIDE SEQUENCE</scope>
    <source>
        <strain evidence="2">IBT 35675</strain>
    </source>
</reference>
<dbReference type="AlphaFoldDB" id="A0A9W9QR29"/>
<dbReference type="PANTHER" id="PTHR40788">
    <property type="entry name" value="CLR5 DOMAIN-CONTAINING PROTEIN-RELATED"/>
    <property type="match status" value="1"/>
</dbReference>
<feature type="compositionally biased region" description="Polar residues" evidence="1">
    <location>
        <begin position="175"/>
        <end position="184"/>
    </location>
</feature>
<accession>A0A9W9QR29</accession>
<proteinExistence type="predicted"/>
<gene>
    <name evidence="2" type="ORF">N7541_011831</name>
</gene>